<keyword evidence="2" id="KW-0813">Transport</keyword>
<evidence type="ECO:0000256" key="5">
    <source>
        <dbReference type="ARBA" id="ARBA00023065"/>
    </source>
</evidence>
<evidence type="ECO:0000256" key="3">
    <source>
        <dbReference type="ARBA" id="ARBA00022692"/>
    </source>
</evidence>
<dbReference type="GO" id="GO:0016020">
    <property type="term" value="C:membrane"/>
    <property type="evidence" value="ECO:0007669"/>
    <property type="project" value="UniProtKB-SubCell"/>
</dbReference>
<dbReference type="GO" id="GO:0005254">
    <property type="term" value="F:chloride channel activity"/>
    <property type="evidence" value="ECO:0007669"/>
    <property type="project" value="InterPro"/>
</dbReference>
<dbReference type="AlphaFoldDB" id="A0A0C9TEX1"/>
<keyword evidence="4 7" id="KW-1133">Transmembrane helix</keyword>
<gene>
    <name evidence="8" type="ORF">M422DRAFT_215649</name>
</gene>
<feature type="transmembrane region" description="Helical" evidence="7">
    <location>
        <begin position="45"/>
        <end position="63"/>
    </location>
</feature>
<organism evidence="8 9">
    <name type="scientific">Sphaerobolus stellatus (strain SS14)</name>
    <dbReference type="NCBI Taxonomy" id="990650"/>
    <lineage>
        <taxon>Eukaryota</taxon>
        <taxon>Fungi</taxon>
        <taxon>Dikarya</taxon>
        <taxon>Basidiomycota</taxon>
        <taxon>Agaricomycotina</taxon>
        <taxon>Agaricomycetes</taxon>
        <taxon>Phallomycetidae</taxon>
        <taxon>Geastrales</taxon>
        <taxon>Sphaerobolaceae</taxon>
        <taxon>Sphaerobolus</taxon>
    </lineage>
</organism>
<accession>A0A0C9TEX1</accession>
<reference evidence="8 9" key="1">
    <citation type="submission" date="2014-06" db="EMBL/GenBank/DDBJ databases">
        <title>Evolutionary Origins and Diversification of the Mycorrhizal Mutualists.</title>
        <authorList>
            <consortium name="DOE Joint Genome Institute"/>
            <consortium name="Mycorrhizal Genomics Consortium"/>
            <person name="Kohler A."/>
            <person name="Kuo A."/>
            <person name="Nagy L.G."/>
            <person name="Floudas D."/>
            <person name="Copeland A."/>
            <person name="Barry K.W."/>
            <person name="Cichocki N."/>
            <person name="Veneault-Fourrey C."/>
            <person name="LaButti K."/>
            <person name="Lindquist E.A."/>
            <person name="Lipzen A."/>
            <person name="Lundell T."/>
            <person name="Morin E."/>
            <person name="Murat C."/>
            <person name="Riley R."/>
            <person name="Ohm R."/>
            <person name="Sun H."/>
            <person name="Tunlid A."/>
            <person name="Henrissat B."/>
            <person name="Grigoriev I.V."/>
            <person name="Hibbett D.S."/>
            <person name="Martin F."/>
        </authorList>
    </citation>
    <scope>NUCLEOTIDE SEQUENCE [LARGE SCALE GENOMIC DNA]</scope>
    <source>
        <strain evidence="8 9">SS14</strain>
    </source>
</reference>
<protein>
    <submittedName>
        <fullName evidence="8">Uncharacterized protein</fullName>
    </submittedName>
</protein>
<evidence type="ECO:0000256" key="2">
    <source>
        <dbReference type="ARBA" id="ARBA00022448"/>
    </source>
</evidence>
<evidence type="ECO:0000256" key="7">
    <source>
        <dbReference type="SAM" id="Phobius"/>
    </source>
</evidence>
<dbReference type="Pfam" id="PF25539">
    <property type="entry name" value="Bestrophin_2"/>
    <property type="match status" value="2"/>
</dbReference>
<name>A0A0C9TEX1_SPHS4</name>
<evidence type="ECO:0000313" key="9">
    <source>
        <dbReference type="Proteomes" id="UP000054279"/>
    </source>
</evidence>
<keyword evidence="9" id="KW-1185">Reference proteome</keyword>
<evidence type="ECO:0000313" key="8">
    <source>
        <dbReference type="EMBL" id="KIJ27858.1"/>
    </source>
</evidence>
<evidence type="ECO:0000256" key="4">
    <source>
        <dbReference type="ARBA" id="ARBA00022989"/>
    </source>
</evidence>
<keyword evidence="3 7" id="KW-0812">Transmembrane</keyword>
<comment type="subcellular location">
    <subcellularLocation>
        <location evidence="1">Membrane</location>
        <topology evidence="1">Multi-pass membrane protein</topology>
    </subcellularLocation>
</comment>
<dbReference type="OrthoDB" id="1368at2759"/>
<proteinExistence type="predicted"/>
<evidence type="ECO:0000256" key="6">
    <source>
        <dbReference type="ARBA" id="ARBA00023136"/>
    </source>
</evidence>
<dbReference type="PANTHER" id="PTHR33281">
    <property type="entry name" value="UPF0187 PROTEIN YNEE"/>
    <property type="match status" value="1"/>
</dbReference>
<dbReference type="HOGENOM" id="CLU_029790_6_0_1"/>
<dbReference type="EMBL" id="KN837322">
    <property type="protein sequence ID" value="KIJ27858.1"/>
    <property type="molecule type" value="Genomic_DNA"/>
</dbReference>
<sequence length="407" mass="45172">MSHLTAVNSLAETIKKPLKISSTGLRKYSWLPDVLRIRGSVLTRIIGPVLTVTIFATIIAVLFEKGYDVTLTNSVTPLLAVVVGLLLVFRNSTSYDRYYEGRKDFGAMMSTIRNLSRLIWVNVNHTATPGLSSSTTSAASDDKTLLTSSNLLNEKVKTLKLLLSYAFSVKHHLRGEDGVDWPDYKDVLPPSFTRFDQIGYDRTVTRSYSSVSLRGRNKKTRVAAAQIIAETGSSTPLLTDSYHTVEFHPYPDHLSLPLPMVIAHEVTRLLYKFKRSGYLEVVGPAGTNAMMQLCASLSDQLTAMERIANTPIPSFYGVHLKQCVTLYLCALPSTLVKDLGWKMIPIVTVVAITLMGIEGIADEIEMPFGTDQCDLPLDHYCAELKNEIEYVIARLPQGMEDEDAFVE</sequence>
<keyword evidence="6 7" id="KW-0472">Membrane</keyword>
<dbReference type="PANTHER" id="PTHR33281:SF21">
    <property type="entry name" value="MEMBRANE PROTEIN"/>
    <property type="match status" value="1"/>
</dbReference>
<keyword evidence="5" id="KW-0406">Ion transport</keyword>
<feature type="transmembrane region" description="Helical" evidence="7">
    <location>
        <begin position="69"/>
        <end position="89"/>
    </location>
</feature>
<dbReference type="Proteomes" id="UP000054279">
    <property type="component" value="Unassembled WGS sequence"/>
</dbReference>
<evidence type="ECO:0000256" key="1">
    <source>
        <dbReference type="ARBA" id="ARBA00004141"/>
    </source>
</evidence>
<dbReference type="InterPro" id="IPR044669">
    <property type="entry name" value="YneE/VCCN1/2-like"/>
</dbReference>